<comment type="pathway">
    <text evidence="5">Cell wall biogenesis; teichoic acid biosynthesis.</text>
</comment>
<dbReference type="GO" id="GO:0071555">
    <property type="term" value="P:cell wall organization"/>
    <property type="evidence" value="ECO:0007669"/>
    <property type="project" value="UniProtKB-KW"/>
</dbReference>
<comment type="similarity">
    <text evidence="5">Belongs to the glycosyltransferase 26 family. TagA/TarA subfamily.</text>
</comment>
<reference evidence="6 7" key="1">
    <citation type="submission" date="2018-06" db="EMBL/GenBank/DDBJ databases">
        <authorList>
            <consortium name="Pathogen Informatics"/>
            <person name="Doyle S."/>
        </authorList>
    </citation>
    <scope>NUCLEOTIDE SEQUENCE [LARGE SCALE GENOMIC DNA]</scope>
    <source>
        <strain evidence="7">NCTC 10815</strain>
    </source>
</reference>
<dbReference type="CDD" id="cd06533">
    <property type="entry name" value="Glyco_transf_WecG_TagA"/>
    <property type="match status" value="1"/>
</dbReference>
<dbReference type="GO" id="GO:0019350">
    <property type="term" value="P:teichoic acid biosynthetic process"/>
    <property type="evidence" value="ECO:0007669"/>
    <property type="project" value="UniProtKB-UniRule"/>
</dbReference>
<evidence type="ECO:0000256" key="2">
    <source>
        <dbReference type="ARBA" id="ARBA00022679"/>
    </source>
</evidence>
<gene>
    <name evidence="6" type="primary">tagA</name>
    <name evidence="6" type="ORF">NCTC10815_01781</name>
</gene>
<dbReference type="PANTHER" id="PTHR34136:SF1">
    <property type="entry name" value="UDP-N-ACETYL-D-MANNOSAMINURONIC ACID TRANSFERASE"/>
    <property type="match status" value="1"/>
</dbReference>
<protein>
    <recommendedName>
        <fullName evidence="5">N-acetylglucosaminyldiphosphoundecaprenol N-acetyl-beta-D-mannosaminyltransferase</fullName>
        <ecNumber evidence="5">2.4.1.187</ecNumber>
    </recommendedName>
    <alternativeName>
        <fullName evidence="5">N-acetylmannosaminyltransferase</fullName>
    </alternativeName>
    <alternativeName>
        <fullName evidence="5">UDP-N-acetylmannosamine transferase</fullName>
    </alternativeName>
    <alternativeName>
        <fullName evidence="5">UDP-N-acetylmannosamine:N-acetylglucosaminyl pyrophosphorylundecaprenol N-acetylmannosaminyltransferase</fullName>
    </alternativeName>
</protein>
<dbReference type="GO" id="GO:0047244">
    <property type="term" value="F:N-acetylglucosaminyldiphosphoundecaprenol N-acetyl-beta-D-mannosaminyltransferase activity"/>
    <property type="evidence" value="ECO:0007669"/>
    <property type="project" value="UniProtKB-UniRule"/>
</dbReference>
<comment type="function">
    <text evidence="5">Catalyzes the conversion of GlcNAc-PP-undecaprenol into ManNAc-GlcNAc-PP-undecaprenol, the first committed lipid intermediate in the de novo synthesis of teichoic acid.</text>
</comment>
<evidence type="ECO:0000313" key="7">
    <source>
        <dbReference type="Proteomes" id="UP000254879"/>
    </source>
</evidence>
<sequence>MERKQVDILGIPFLAVTQSEFVQLLIQDALEGKKRFVVTANPEIVMQTRQDNTFKQVVLQADYIVADGVGILMAAEQFGDPLPERVTGFDTLTGVLEAASAQRLRVYFLGAKPEISELMKNTLADAYPALEIVGIRHGYFDVNESMAIAEEIRGSGADFVFVALGAPAQEKWILSQLPTFDKGIFMGVGGSFDVLSGSVKRAPKLWIVLRLEWFYRLMTNPSRWRRYFAIPQFMMAVRREKKRRNR</sequence>
<dbReference type="Proteomes" id="UP000254879">
    <property type="component" value="Unassembled WGS sequence"/>
</dbReference>
<keyword evidence="3 5" id="KW-0777">Teichoic acid biosynthesis</keyword>
<keyword evidence="4 5" id="KW-0961">Cell wall biogenesis/degradation</keyword>
<evidence type="ECO:0000256" key="1">
    <source>
        <dbReference type="ARBA" id="ARBA00022676"/>
    </source>
</evidence>
<dbReference type="NCBIfam" id="TIGR00696">
    <property type="entry name" value="wecG_tagA_cpsF"/>
    <property type="match status" value="1"/>
</dbReference>
<evidence type="ECO:0000256" key="5">
    <source>
        <dbReference type="HAMAP-Rule" id="MF_02070"/>
    </source>
</evidence>
<comment type="catalytic activity">
    <reaction evidence="5">
        <text>UDP-N-acetyl-alpha-D-mannosamine + N-acetyl-alpha-D-glucosaminyl-di-trans,octa-cis-undecaprenyl diphosphate = N-acetyl-beta-D-mannosaminyl-(1-&gt;4)-N-acetyl-alpha-D-glucosaminyl di-trans,octa-cis-undecaprenyl diphosphate + UDP + H(+)</text>
        <dbReference type="Rhea" id="RHEA:16053"/>
        <dbReference type="ChEBI" id="CHEBI:15378"/>
        <dbReference type="ChEBI" id="CHEBI:58223"/>
        <dbReference type="ChEBI" id="CHEBI:62959"/>
        <dbReference type="ChEBI" id="CHEBI:68623"/>
        <dbReference type="ChEBI" id="CHEBI:132210"/>
        <dbReference type="EC" id="2.4.1.187"/>
    </reaction>
</comment>
<accession>A0A378MDI9</accession>
<dbReference type="AlphaFoldDB" id="A0A378MDI9"/>
<dbReference type="PANTHER" id="PTHR34136">
    <property type="match status" value="1"/>
</dbReference>
<keyword evidence="1 5" id="KW-0328">Glycosyltransferase</keyword>
<evidence type="ECO:0000313" key="6">
    <source>
        <dbReference type="EMBL" id="STY44439.1"/>
    </source>
</evidence>
<dbReference type="Pfam" id="PF03808">
    <property type="entry name" value="Glyco_tran_WecG"/>
    <property type="match status" value="1"/>
</dbReference>
<name>A0A378MDI9_LISGR</name>
<keyword evidence="2 5" id="KW-0808">Transferase</keyword>
<dbReference type="RefSeq" id="WP_003758831.1">
    <property type="nucleotide sequence ID" value="NZ_CABKNG010000002.1"/>
</dbReference>
<dbReference type="InterPro" id="IPR004629">
    <property type="entry name" value="WecG_TagA_CpsF"/>
</dbReference>
<dbReference type="HAMAP" id="MF_02070">
    <property type="entry name" value="TagA_TarA"/>
    <property type="match status" value="1"/>
</dbReference>
<dbReference type="EMBL" id="UGPG01000001">
    <property type="protein sequence ID" value="STY44439.1"/>
    <property type="molecule type" value="Genomic_DNA"/>
</dbReference>
<organism evidence="6 7">
    <name type="scientific">Listeria grayi</name>
    <name type="common">Listeria murrayi</name>
    <dbReference type="NCBI Taxonomy" id="1641"/>
    <lineage>
        <taxon>Bacteria</taxon>
        <taxon>Bacillati</taxon>
        <taxon>Bacillota</taxon>
        <taxon>Bacilli</taxon>
        <taxon>Bacillales</taxon>
        <taxon>Listeriaceae</taxon>
        <taxon>Listeria</taxon>
    </lineage>
</organism>
<evidence type="ECO:0000256" key="3">
    <source>
        <dbReference type="ARBA" id="ARBA00022944"/>
    </source>
</evidence>
<dbReference type="UniPathway" id="UPA00632"/>
<proteinExistence type="inferred from homology"/>
<dbReference type="InterPro" id="IPR034714">
    <property type="entry name" value="TagA_TarA"/>
</dbReference>
<dbReference type="EC" id="2.4.1.187" evidence="5"/>
<evidence type="ECO:0000256" key="4">
    <source>
        <dbReference type="ARBA" id="ARBA00023316"/>
    </source>
</evidence>